<keyword evidence="1" id="KW-0732">Signal</keyword>
<name>A0ABR7X9S1_9SPHI</name>
<organism evidence="2 3">
    <name type="scientific">Mucilaginibacter rigui</name>
    <dbReference type="NCBI Taxonomy" id="534635"/>
    <lineage>
        <taxon>Bacteria</taxon>
        <taxon>Pseudomonadati</taxon>
        <taxon>Bacteroidota</taxon>
        <taxon>Sphingobacteriia</taxon>
        <taxon>Sphingobacteriales</taxon>
        <taxon>Sphingobacteriaceae</taxon>
        <taxon>Mucilaginibacter</taxon>
    </lineage>
</organism>
<dbReference type="Proteomes" id="UP000618754">
    <property type="component" value="Unassembled WGS sequence"/>
</dbReference>
<gene>
    <name evidence="2" type="ORF">IDJ75_18605</name>
</gene>
<dbReference type="EMBL" id="JACWMW010000005">
    <property type="protein sequence ID" value="MBD1387307.1"/>
    <property type="molecule type" value="Genomic_DNA"/>
</dbReference>
<evidence type="ECO:0000313" key="3">
    <source>
        <dbReference type="Proteomes" id="UP000618754"/>
    </source>
</evidence>
<evidence type="ECO:0000313" key="2">
    <source>
        <dbReference type="EMBL" id="MBD1387307.1"/>
    </source>
</evidence>
<protein>
    <recommendedName>
        <fullName evidence="4">DUF4251 domain-containing protein</fullName>
    </recommendedName>
</protein>
<sequence length="159" mass="18392">MKKLLLSTTLLFCFASACFAQTNLISYDDLSYLLHNNINKADTFFIAKGYTLTKKDEKKNLRKYDLKIPGGTYVSNNIRVDGRRMYIEMETNELAQYTMIYNSISQYVNKESTTPDVQTFVVKDLGTIYIMVNDAVPYNPTRREYTIRLVADKNITAYN</sequence>
<accession>A0ABR7X9S1</accession>
<evidence type="ECO:0000256" key="1">
    <source>
        <dbReference type="SAM" id="SignalP"/>
    </source>
</evidence>
<reference evidence="2 3" key="1">
    <citation type="submission" date="2020-09" db="EMBL/GenBank/DDBJ databases">
        <title>Novel species of Mucilaginibacter isolated from a glacier on the Tibetan Plateau.</title>
        <authorList>
            <person name="Liu Q."/>
            <person name="Xin Y.-H."/>
        </authorList>
    </citation>
    <scope>NUCLEOTIDE SEQUENCE [LARGE SCALE GENOMIC DNA]</scope>
    <source>
        <strain evidence="2 3">CGMCC 1.13878</strain>
    </source>
</reference>
<dbReference type="PROSITE" id="PS51257">
    <property type="entry name" value="PROKAR_LIPOPROTEIN"/>
    <property type="match status" value="1"/>
</dbReference>
<keyword evidence="3" id="KW-1185">Reference proteome</keyword>
<feature type="signal peptide" evidence="1">
    <location>
        <begin position="1"/>
        <end position="20"/>
    </location>
</feature>
<feature type="chain" id="PRO_5047366360" description="DUF4251 domain-containing protein" evidence="1">
    <location>
        <begin position="21"/>
        <end position="159"/>
    </location>
</feature>
<dbReference type="RefSeq" id="WP_191177157.1">
    <property type="nucleotide sequence ID" value="NZ_JACWMW010000005.1"/>
</dbReference>
<comment type="caution">
    <text evidence="2">The sequence shown here is derived from an EMBL/GenBank/DDBJ whole genome shotgun (WGS) entry which is preliminary data.</text>
</comment>
<proteinExistence type="predicted"/>
<evidence type="ECO:0008006" key="4">
    <source>
        <dbReference type="Google" id="ProtNLM"/>
    </source>
</evidence>